<dbReference type="Pfam" id="PF00350">
    <property type="entry name" value="Dynamin_N"/>
    <property type="match status" value="1"/>
</dbReference>
<protein>
    <recommendedName>
        <fullName evidence="6">G domain-containing protein</fullName>
    </recommendedName>
</protein>
<dbReference type="EMBL" id="JAWWNJ010000001">
    <property type="protein sequence ID" value="KAK7063915.1"/>
    <property type="molecule type" value="Genomic_DNA"/>
</dbReference>
<feature type="region of interest" description="Disordered" evidence="1">
    <location>
        <begin position="1"/>
        <end position="27"/>
    </location>
</feature>
<dbReference type="InterPro" id="IPR045063">
    <property type="entry name" value="Dynamin_N"/>
</dbReference>
<dbReference type="SUPFAM" id="SSF52540">
    <property type="entry name" value="P-loop containing nucleoside triphosphate hydrolases"/>
    <property type="match status" value="1"/>
</dbReference>
<dbReference type="AlphaFoldDB" id="A0AAW0EGX3"/>
<evidence type="ECO:0008006" key="6">
    <source>
        <dbReference type="Google" id="ProtNLM"/>
    </source>
</evidence>
<evidence type="ECO:0000256" key="1">
    <source>
        <dbReference type="SAM" id="MobiDB-lite"/>
    </source>
</evidence>
<feature type="domain" description="DUF7605" evidence="3">
    <location>
        <begin position="556"/>
        <end position="709"/>
    </location>
</feature>
<dbReference type="PANTHER" id="PTHR36681:SF3">
    <property type="entry name" value="NUCLEAR GTPASE, GERMINAL CENTER-ASSOCIATED, TANDEM DUPLICATE 3"/>
    <property type="match status" value="1"/>
</dbReference>
<gene>
    <name evidence="4" type="ORF">R3P38DRAFT_2821173</name>
</gene>
<dbReference type="Gene3D" id="3.40.50.300">
    <property type="entry name" value="P-loop containing nucleotide triphosphate hydrolases"/>
    <property type="match status" value="2"/>
</dbReference>
<comment type="caution">
    <text evidence="4">The sequence shown here is derived from an EMBL/GenBank/DDBJ whole genome shotgun (WGS) entry which is preliminary data.</text>
</comment>
<proteinExistence type="predicted"/>
<dbReference type="Pfam" id="PF24564">
    <property type="entry name" value="DUF7605"/>
    <property type="match status" value="1"/>
</dbReference>
<dbReference type="PANTHER" id="PTHR36681">
    <property type="entry name" value="NUCLEAR GTPASE, GERMINAL CENTER-ASSOCIATED, TANDEM DUPLICATE 3"/>
    <property type="match status" value="1"/>
</dbReference>
<evidence type="ECO:0000259" key="2">
    <source>
        <dbReference type="Pfam" id="PF00350"/>
    </source>
</evidence>
<reference evidence="4 5" key="1">
    <citation type="journal article" date="2024" name="J Genomics">
        <title>Draft genome sequencing and assembly of Favolaschia claudopus CIRM-BRFM 2984 isolated from oak limbs.</title>
        <authorList>
            <person name="Navarro D."/>
            <person name="Drula E."/>
            <person name="Chaduli D."/>
            <person name="Cazenave R."/>
            <person name="Ahrendt S."/>
            <person name="Wang J."/>
            <person name="Lipzen A."/>
            <person name="Daum C."/>
            <person name="Barry K."/>
            <person name="Grigoriev I.V."/>
            <person name="Favel A."/>
            <person name="Rosso M.N."/>
            <person name="Martin F."/>
        </authorList>
    </citation>
    <scope>NUCLEOTIDE SEQUENCE [LARGE SCALE GENOMIC DNA]</scope>
    <source>
        <strain evidence="4 5">CIRM-BRFM 2984</strain>
    </source>
</reference>
<dbReference type="Proteomes" id="UP001362999">
    <property type="component" value="Unassembled WGS sequence"/>
</dbReference>
<dbReference type="InterPro" id="IPR027417">
    <property type="entry name" value="P-loop_NTPase"/>
</dbReference>
<evidence type="ECO:0000313" key="4">
    <source>
        <dbReference type="EMBL" id="KAK7063915.1"/>
    </source>
</evidence>
<organism evidence="4 5">
    <name type="scientific">Favolaschia claudopus</name>
    <dbReference type="NCBI Taxonomy" id="2862362"/>
    <lineage>
        <taxon>Eukaryota</taxon>
        <taxon>Fungi</taxon>
        <taxon>Dikarya</taxon>
        <taxon>Basidiomycota</taxon>
        <taxon>Agaricomycotina</taxon>
        <taxon>Agaricomycetes</taxon>
        <taxon>Agaricomycetidae</taxon>
        <taxon>Agaricales</taxon>
        <taxon>Marasmiineae</taxon>
        <taxon>Mycenaceae</taxon>
        <taxon>Favolaschia</taxon>
    </lineage>
</organism>
<keyword evidence="5" id="KW-1185">Reference proteome</keyword>
<evidence type="ECO:0000313" key="5">
    <source>
        <dbReference type="Proteomes" id="UP001362999"/>
    </source>
</evidence>
<name>A0AAW0EGX3_9AGAR</name>
<dbReference type="InterPro" id="IPR056024">
    <property type="entry name" value="DUF7605"/>
</dbReference>
<accession>A0AAW0EGX3</accession>
<evidence type="ECO:0000259" key="3">
    <source>
        <dbReference type="Pfam" id="PF24564"/>
    </source>
</evidence>
<sequence length="806" mass="89831">MDVDDGELVDADHSQSPHGSDSDNESDRNALPVAIHEVVMESTQALADIVQTFPNIAQRQRNSWRKTANRILESKNMPTCKLALIGKTGAGKSTLINCLLAQEAAIVPSSASGACTSATIEISYKDSDTIEGVVTFVSRDDWAKELDILLTDIHGEEDEVPHQSPVAKATNKILMIYPQLNGKNLKTLTKSKLLKIDPVKEKLGKTLHLPPSDSSNFRASLAEYVDSSCGLWPLVKKIEISGRFPVLSTGITLVDLPGYGDRDERRNNSAADYIQMADAVMLVADIKRANDEDETRKYIEKMMNQFIIDGRSTDESVIMVLTSADTPVLEGEVHVNDDAQQQLDRLTQEIIELRHPPGTSKSKRPKVPQIEFSIIQKEKEKKLLLANARISEVKAKILESFRHVNSGLGPEENGIPRLPVFCVGSFDFLAMTLTAGGGATIFSDENQTGILDLHEHIISLGELRRLKWTSDLLERANAFSENVNLYFSEDRHLDLPADGKQKVLKLIDDLAAENDKAVEELLEDINVDLSNVDQDLGRAIDQAIKDAPRIVKKFGAGVGWNTYRACMKRLGVFLDLNLNHELTKGILPHVQPSWNKIINNRIPLQIRTTLRRIENDVYDTISNVAKVLTEEGNLSRHTVSIARRSLAIETSLGDLSESALQSMLVAQRDSTRSFKTIVQDGMTGHYETVAQESGEGSLFRMKAANAEFIQQNAANIFIPISTRINELLHQAATRIKIDMQVELQDMSAMLRLTFIDEIDLAESHPELKASVMRLTTANRPDFESRKHELDLRRSVLHENRNYMLTQ</sequence>
<feature type="domain" description="Dynamin N-terminal" evidence="2">
    <location>
        <begin position="83"/>
        <end position="305"/>
    </location>
</feature>